<dbReference type="Gene3D" id="3.30.9.10">
    <property type="entry name" value="D-Amino Acid Oxidase, subunit A, domain 2"/>
    <property type="match status" value="1"/>
</dbReference>
<keyword evidence="1" id="KW-0732">Signal</keyword>
<organism evidence="3 4">
    <name type="scientific">Mycena chlorophos</name>
    <name type="common">Agaric fungus</name>
    <name type="synonym">Agaricus chlorophos</name>
    <dbReference type="NCBI Taxonomy" id="658473"/>
    <lineage>
        <taxon>Eukaryota</taxon>
        <taxon>Fungi</taxon>
        <taxon>Dikarya</taxon>
        <taxon>Basidiomycota</taxon>
        <taxon>Agaricomycotina</taxon>
        <taxon>Agaricomycetes</taxon>
        <taxon>Agaricomycetidae</taxon>
        <taxon>Agaricales</taxon>
        <taxon>Marasmiineae</taxon>
        <taxon>Mycenaceae</taxon>
        <taxon>Mycena</taxon>
    </lineage>
</organism>
<dbReference type="EMBL" id="JACAZE010000008">
    <property type="protein sequence ID" value="KAF7308157.1"/>
    <property type="molecule type" value="Genomic_DNA"/>
</dbReference>
<protein>
    <submittedName>
        <fullName evidence="3">DAO domain-containing protein</fullName>
    </submittedName>
</protein>
<evidence type="ECO:0000256" key="1">
    <source>
        <dbReference type="SAM" id="SignalP"/>
    </source>
</evidence>
<name>A0A8H6T1F3_MYCCL</name>
<dbReference type="GO" id="GO:0005737">
    <property type="term" value="C:cytoplasm"/>
    <property type="evidence" value="ECO:0007669"/>
    <property type="project" value="TreeGrafter"/>
</dbReference>
<keyword evidence="4" id="KW-1185">Reference proteome</keyword>
<gene>
    <name evidence="3" type="ORF">HMN09_00663400</name>
</gene>
<dbReference type="InterPro" id="IPR036188">
    <property type="entry name" value="FAD/NAD-bd_sf"/>
</dbReference>
<reference evidence="3" key="1">
    <citation type="submission" date="2020-05" db="EMBL/GenBank/DDBJ databases">
        <title>Mycena genomes resolve the evolution of fungal bioluminescence.</title>
        <authorList>
            <person name="Tsai I.J."/>
        </authorList>
    </citation>
    <scope>NUCLEOTIDE SEQUENCE</scope>
    <source>
        <strain evidence="3">110903Hualien_Pintung</strain>
    </source>
</reference>
<evidence type="ECO:0000259" key="2">
    <source>
        <dbReference type="Pfam" id="PF01266"/>
    </source>
</evidence>
<evidence type="ECO:0000313" key="3">
    <source>
        <dbReference type="EMBL" id="KAF7308157.1"/>
    </source>
</evidence>
<dbReference type="Pfam" id="PF01266">
    <property type="entry name" value="DAO"/>
    <property type="match status" value="1"/>
</dbReference>
<dbReference type="PANTHER" id="PTHR13847:SF260">
    <property type="entry name" value="FAD DEPENDENT OXIDOREDUCTASE DOMAIN-CONTAINING PROTEIN"/>
    <property type="match status" value="1"/>
</dbReference>
<accession>A0A8H6T1F3</accession>
<sequence>MSCAASLLLLLRLVSAASVPPDQSPFSISTNQHHRHHHQPAALPHPNPTHSFWTHTPGANPLASEGSTGPLTDAADVCIVGSGITGVSASYHLAKAVKVGTLPVPAGKSRLRAVVLEARDFCSGATGRNGGNLTPYEFQHFSALQQRFGREDALRHYAIEHYSATEIVRIAREAGWADDVDVVEGGHMDLITAEEELAGLQQDAAAAEAAGKRVNVTWFTREAMNAVCFSSLANYEQRPIALQTYGTYNLGVRSPGYNLWPLKFVNKLFLEANSTTPALDLRLHTHTPVTSVVADDSSSTWSLRTPRGAINCSFVVHATNGYASHLLPQFAGHIAPVRGQVIATRAAVPLSELTTSSWAGDEGYWFPRPVPTNDSQHPLVILGGRRVDAGHPYEVDTTDDSAVNPTIGRSLRAFLPRLFPRFFDAATSPEMEWTGIMGYTASCRPFPHFLLQVGRVPAPAPAATTRTGFLNGQYIAAGYTGHGMPRAYACAEAVVGMIAAEVTKRQWTPPEWLPHSFLTQATGWARSEHLFS</sequence>
<feature type="signal peptide" evidence="1">
    <location>
        <begin position="1"/>
        <end position="16"/>
    </location>
</feature>
<dbReference type="PANTHER" id="PTHR13847">
    <property type="entry name" value="SARCOSINE DEHYDROGENASE-RELATED"/>
    <property type="match status" value="1"/>
</dbReference>
<dbReference type="InterPro" id="IPR006076">
    <property type="entry name" value="FAD-dep_OxRdtase"/>
</dbReference>
<dbReference type="SUPFAM" id="SSF51905">
    <property type="entry name" value="FAD/NAD(P)-binding domain"/>
    <property type="match status" value="1"/>
</dbReference>
<proteinExistence type="predicted"/>
<dbReference type="Gene3D" id="3.50.50.60">
    <property type="entry name" value="FAD/NAD(P)-binding domain"/>
    <property type="match status" value="1"/>
</dbReference>
<dbReference type="Proteomes" id="UP000613580">
    <property type="component" value="Unassembled WGS sequence"/>
</dbReference>
<dbReference type="AlphaFoldDB" id="A0A8H6T1F3"/>
<dbReference type="OrthoDB" id="429143at2759"/>
<comment type="caution">
    <text evidence="3">The sequence shown here is derived from an EMBL/GenBank/DDBJ whole genome shotgun (WGS) entry which is preliminary data.</text>
</comment>
<feature type="chain" id="PRO_5035003273" evidence="1">
    <location>
        <begin position="17"/>
        <end position="532"/>
    </location>
</feature>
<feature type="domain" description="FAD dependent oxidoreductase" evidence="2">
    <location>
        <begin position="76"/>
        <end position="495"/>
    </location>
</feature>
<evidence type="ECO:0000313" key="4">
    <source>
        <dbReference type="Proteomes" id="UP000613580"/>
    </source>
</evidence>